<name>A0A502EPR0_9FLAO</name>
<accession>A0A502EPR0</accession>
<dbReference type="AlphaFoldDB" id="A0A502EPR0"/>
<dbReference type="InterPro" id="IPR032301">
    <property type="entry name" value="DUF4844"/>
</dbReference>
<dbReference type="Pfam" id="PF16133">
    <property type="entry name" value="DUF4844"/>
    <property type="match status" value="1"/>
</dbReference>
<dbReference type="Gene3D" id="1.20.1480.40">
    <property type="entry name" value="Uncharacterised protein PF16133, DUF4844"/>
    <property type="match status" value="1"/>
</dbReference>
<dbReference type="InterPro" id="IPR038360">
    <property type="entry name" value="DUF4844_sf"/>
</dbReference>
<evidence type="ECO:0000313" key="2">
    <source>
        <dbReference type="Proteomes" id="UP000319700"/>
    </source>
</evidence>
<dbReference type="EMBL" id="RCZH01000011">
    <property type="protein sequence ID" value="TPG38181.1"/>
    <property type="molecule type" value="Genomic_DNA"/>
</dbReference>
<protein>
    <submittedName>
        <fullName evidence="1">DUF4844 domain-containing protein</fullName>
    </submittedName>
</protein>
<gene>
    <name evidence="1" type="ORF">EAH81_17270</name>
</gene>
<evidence type="ECO:0000313" key="1">
    <source>
        <dbReference type="EMBL" id="TPG38181.1"/>
    </source>
</evidence>
<reference evidence="1 2" key="1">
    <citation type="journal article" date="2019" name="Environ. Microbiol.">
        <title>Species interactions and distinct microbial communities in high Arctic permafrost affected cryosols are associated with the CH4 and CO2 gas fluxes.</title>
        <authorList>
            <person name="Altshuler I."/>
            <person name="Hamel J."/>
            <person name="Turney S."/>
            <person name="Magnuson E."/>
            <person name="Levesque R."/>
            <person name="Greer C."/>
            <person name="Whyte L.G."/>
        </authorList>
    </citation>
    <scope>NUCLEOTIDE SEQUENCE [LARGE SCALE GENOMIC DNA]</scope>
    <source>
        <strain evidence="1 2">42</strain>
    </source>
</reference>
<dbReference type="Proteomes" id="UP000319700">
    <property type="component" value="Unassembled WGS sequence"/>
</dbReference>
<comment type="caution">
    <text evidence="1">The sequence shown here is derived from an EMBL/GenBank/DDBJ whole genome shotgun (WGS) entry which is preliminary data.</text>
</comment>
<keyword evidence="2" id="KW-1185">Reference proteome</keyword>
<organism evidence="1 2">
    <name type="scientific">Flavobacterium pectinovorum</name>
    <dbReference type="NCBI Taxonomy" id="29533"/>
    <lineage>
        <taxon>Bacteria</taxon>
        <taxon>Pseudomonadati</taxon>
        <taxon>Bacteroidota</taxon>
        <taxon>Flavobacteriia</taxon>
        <taxon>Flavobacteriales</taxon>
        <taxon>Flavobacteriaceae</taxon>
        <taxon>Flavobacterium</taxon>
    </lineage>
</organism>
<proteinExistence type="predicted"/>
<sequence>MKETIVNNTILALEKLKSTEKFSSEEWENRGLNSSEKSLCITLENSFNDLLTNLISANNTKKSDKEIENIFERHFKEIKSDELDTEEKEFVLDYFAEIATILNIRSINEKLNFWTYGIEAYDHEEVERKASEKILAEEKKRHEILSILCQKCKVQLETFILERDNEIPTFEFDIIKCIKCSELNILDKGCGIKRYRFLNYELIEELSKEEYDLPKALQRLEQLKMRIKATE</sequence>